<dbReference type="PROSITE" id="PS50925">
    <property type="entry name" value="BLUF"/>
    <property type="match status" value="1"/>
</dbReference>
<proteinExistence type="predicted"/>
<organism evidence="2 3">
    <name type="scientific">Olleya namhaensis</name>
    <dbReference type="NCBI Taxonomy" id="1144750"/>
    <lineage>
        <taxon>Bacteria</taxon>
        <taxon>Pseudomonadati</taxon>
        <taxon>Bacteroidota</taxon>
        <taxon>Flavobacteriia</taxon>
        <taxon>Flavobacteriales</taxon>
        <taxon>Flavobacteriaceae</taxon>
    </lineage>
</organism>
<dbReference type="GO" id="GO:0071949">
    <property type="term" value="F:FAD binding"/>
    <property type="evidence" value="ECO:0007669"/>
    <property type="project" value="InterPro"/>
</dbReference>
<dbReference type="RefSeq" id="WP_143067801.1">
    <property type="nucleotide sequence ID" value="NZ_CANLBQ010000001.1"/>
</dbReference>
<gene>
    <name evidence="2" type="ORF">SAMN05443431_105136</name>
</gene>
<evidence type="ECO:0000259" key="1">
    <source>
        <dbReference type="PROSITE" id="PS50925"/>
    </source>
</evidence>
<evidence type="ECO:0000313" key="2">
    <source>
        <dbReference type="EMBL" id="SFJ21362.1"/>
    </source>
</evidence>
<dbReference type="InterPro" id="IPR036046">
    <property type="entry name" value="Acylphosphatase-like_dom_sf"/>
</dbReference>
<dbReference type="Pfam" id="PF04940">
    <property type="entry name" value="BLUF"/>
    <property type="match status" value="1"/>
</dbReference>
<dbReference type="Gene3D" id="3.30.70.100">
    <property type="match status" value="1"/>
</dbReference>
<sequence length="138" mass="15884">MKYRRIIYTSHATKHFNKRNLLDLLHDSRAFNEMDGISGVLIHKEGLFLQVIEGESLFLDDLLERLKRDPRHDDVTIIDDQPTDTKLFPKWSMGCADFDDPSLSLIPGIRTDISNPKVIDDLIKRLPEIATLLAENIE</sequence>
<dbReference type="SUPFAM" id="SSF54975">
    <property type="entry name" value="Acylphosphatase/BLUF domain-like"/>
    <property type="match status" value="1"/>
</dbReference>
<protein>
    <submittedName>
        <fullName evidence="2">Sensors of blue-light using FAD</fullName>
    </submittedName>
</protein>
<dbReference type="SMART" id="SM01034">
    <property type="entry name" value="BLUF"/>
    <property type="match status" value="1"/>
</dbReference>
<dbReference type="GO" id="GO:0009882">
    <property type="term" value="F:blue light photoreceptor activity"/>
    <property type="evidence" value="ECO:0007669"/>
    <property type="project" value="InterPro"/>
</dbReference>
<feature type="domain" description="BLUF" evidence="1">
    <location>
        <begin position="3"/>
        <end position="94"/>
    </location>
</feature>
<dbReference type="STRING" id="1144750.SAMN05443431_105136"/>
<dbReference type="AlphaFoldDB" id="A0A1I3PIN8"/>
<name>A0A1I3PIN8_9FLAO</name>
<reference evidence="3" key="1">
    <citation type="submission" date="2016-10" db="EMBL/GenBank/DDBJ databases">
        <authorList>
            <person name="Varghese N."/>
            <person name="Submissions S."/>
        </authorList>
    </citation>
    <scope>NUCLEOTIDE SEQUENCE [LARGE SCALE GENOMIC DNA]</scope>
    <source>
        <strain evidence="3">DSM 28881</strain>
    </source>
</reference>
<evidence type="ECO:0000313" key="3">
    <source>
        <dbReference type="Proteomes" id="UP000199559"/>
    </source>
</evidence>
<dbReference type="InterPro" id="IPR007024">
    <property type="entry name" value="BLUF_domain"/>
</dbReference>
<keyword evidence="3" id="KW-1185">Reference proteome</keyword>
<dbReference type="Proteomes" id="UP000199559">
    <property type="component" value="Unassembled WGS sequence"/>
</dbReference>
<accession>A0A1I3PIN8</accession>
<dbReference type="EMBL" id="FORM01000005">
    <property type="protein sequence ID" value="SFJ21362.1"/>
    <property type="molecule type" value="Genomic_DNA"/>
</dbReference>